<comment type="caution">
    <text evidence="2">The sequence shown here is derived from an EMBL/GenBank/DDBJ whole genome shotgun (WGS) entry which is preliminary data.</text>
</comment>
<reference evidence="3" key="1">
    <citation type="journal article" date="2019" name="Int. J. Syst. Evol. Microbiol.">
        <title>The Global Catalogue of Microorganisms (GCM) 10K type strain sequencing project: providing services to taxonomists for standard genome sequencing and annotation.</title>
        <authorList>
            <consortium name="The Broad Institute Genomics Platform"/>
            <consortium name="The Broad Institute Genome Sequencing Center for Infectious Disease"/>
            <person name="Wu L."/>
            <person name="Ma J."/>
        </authorList>
    </citation>
    <scope>NUCLEOTIDE SEQUENCE [LARGE SCALE GENOMIC DNA]</scope>
    <source>
        <strain evidence="3">CCUG 57401</strain>
    </source>
</reference>
<dbReference type="Gene3D" id="1.25.40.10">
    <property type="entry name" value="Tetratricopeptide repeat domain"/>
    <property type="match status" value="1"/>
</dbReference>
<name>A0ABW0NLF5_9BURK</name>
<dbReference type="Proteomes" id="UP001596037">
    <property type="component" value="Unassembled WGS sequence"/>
</dbReference>
<dbReference type="SMART" id="SM00028">
    <property type="entry name" value="TPR"/>
    <property type="match status" value="2"/>
</dbReference>
<dbReference type="InterPro" id="IPR011990">
    <property type="entry name" value="TPR-like_helical_dom_sf"/>
</dbReference>
<keyword evidence="3" id="KW-1185">Reference proteome</keyword>
<dbReference type="EMBL" id="JBHSMF010000010">
    <property type="protein sequence ID" value="MFC5499794.1"/>
    <property type="molecule type" value="Genomic_DNA"/>
</dbReference>
<gene>
    <name evidence="2" type="ORF">ACFPOE_19790</name>
</gene>
<evidence type="ECO:0000313" key="2">
    <source>
        <dbReference type="EMBL" id="MFC5499794.1"/>
    </source>
</evidence>
<sequence length="397" mass="42897">MKFSMRLAAAASLCLGLAGPALAAPFTPADDSVVVEKLPGGASDPAVRRVDSLRKQLAARPGDGALRLEIARRYFELAMAQGDPRFVGYASATIAPLLATADNNAGYWLLRGLIEQYSHDFGAALASLDRASKIDPANPEPMAWRSAIDMVQARYPQALAECKALAPLTPPLYATGCMAYVQSATGQLLASWQQLQGALAAAPNADPGLRVWALTRLADMAQRLQKPDEAETHFRAALALGINDQYLLGAYSDFLLEHGRPAEVEKLLADWERSDVLLLRLALAGAALKDSHAAGWAGQMRDRFQAAAQRGDRLHEQEAARFELDVEKQPKEALALAVRNYAVQKEPRDAEVLMRTALAAGDAKAAQPALDWLRSSRYEDPRLAQLAAQLVAQGARR</sequence>
<feature type="signal peptide" evidence="1">
    <location>
        <begin position="1"/>
        <end position="23"/>
    </location>
</feature>
<keyword evidence="1" id="KW-0732">Signal</keyword>
<dbReference type="SUPFAM" id="SSF48452">
    <property type="entry name" value="TPR-like"/>
    <property type="match status" value="1"/>
</dbReference>
<protein>
    <submittedName>
        <fullName evidence="2">Tetratricopeptide repeat protein</fullName>
    </submittedName>
</protein>
<dbReference type="RefSeq" id="WP_376852044.1">
    <property type="nucleotide sequence ID" value="NZ_JBHSMF010000010.1"/>
</dbReference>
<dbReference type="InterPro" id="IPR019734">
    <property type="entry name" value="TPR_rpt"/>
</dbReference>
<evidence type="ECO:0000256" key="1">
    <source>
        <dbReference type="SAM" id="SignalP"/>
    </source>
</evidence>
<evidence type="ECO:0000313" key="3">
    <source>
        <dbReference type="Proteomes" id="UP001596037"/>
    </source>
</evidence>
<feature type="chain" id="PRO_5046989720" evidence="1">
    <location>
        <begin position="24"/>
        <end position="397"/>
    </location>
</feature>
<accession>A0ABW0NLF5</accession>
<organism evidence="2 3">
    <name type="scientific">Caenimonas terrae</name>
    <dbReference type="NCBI Taxonomy" id="696074"/>
    <lineage>
        <taxon>Bacteria</taxon>
        <taxon>Pseudomonadati</taxon>
        <taxon>Pseudomonadota</taxon>
        <taxon>Betaproteobacteria</taxon>
        <taxon>Burkholderiales</taxon>
        <taxon>Comamonadaceae</taxon>
        <taxon>Caenimonas</taxon>
    </lineage>
</organism>
<proteinExistence type="predicted"/>